<sequence>MKKNNYLRKRLSVLLLFSSVLFWSQTVVRYTQDIKGGATIIGNSWYYSTSNTGSPRLTPDIDGDATTTRSTSADLILPAGSTIEKAYLSIEKDDFTNDPPSFTSVKLKVPGTAAYTTLTSATSIANRTTLPSDWPTGQMIWDITSMIPAAGYVSTAAGGAAGRYFLADPLPAPYDMGGWSIIVVYKNPNSKFRNVTVADNWQYFTNTTISTTIPGIKVPPVGTVKAVVGVTGTYGDRGFSDFLNFGKTATALTALKDPMTGATNDALNSSIAWGSNNNVLADGVAVPVGNYVRRNPISAGHLFGASESYDYDADIFDATGILAPSATPISVTLQQQGTNADILISGSYFVSIDIAVPPILTKTVSPATISDGGTSTYAWTVTNTASDAIPQTISFTDNLPSSIIVAATPNASITGGTGGTITAAAGSGTVTIAGLVLAPGQSATIKVDITNVPGQLNATCASNQSAFTNSASNITVPATSPTLDTSGMVPQCLVVTDTDTDGDGVPDTTDLDDDNDGILDTAEGYCTTQSVYTLNMASTLAGATFGANGGTFNLVYSLTSGTAVASLGNNFNVPFTYSDFNNSVSLQNHTWESFGSNATTFSIVPTVVPLYTGLPGNNTTTENASGASPSTPDGWFRYLLSTNRITQLGTFTTTIGNLPAVTGLSSYSSNTPLNLFSNFNATLPATALPNGYYAKMQLQNTVNPAAGATTLPLAVNYGTAYTWDYTAFTSTAGSGALNAGRGLISISRNTITYCNHRDTDGDGIADYLDLDSDNDGCPDAVEGGNNLPLSNLVASGGTLQGGNGTNPAVTPTSGTYNQAVLQNLGNTVDANGVPTIVSGGQSIGSSQTVGSSSTISTQPVNRTVQSGTNTTFSVITMVGSGITNYQWQVSIDNGITYSDISNGGLYSGANTATLSITGATIGLNGYKYRVVITQSDYICANVISNPATLAVYICGGISEYSLFGDAVINSGNIRLTEAINNEYGSAWTPITYNLNNTFVHPFRVNLGNNLSGADGMAYVIRGVGSASNGAIGRGLGYGDITPSLALEFDSYSNTDLGTNDPAGDHLSLHRNGDYNATGIVPGTSDFEISGGLKDGNWHDVLVEWNPITTNFKVTFDGVVIYNITRDIIALDFGGDPNVIVGYSASTGGLNNEHRVCPNPIQITNLACYKPAATTGTVLDTKHGITALGRAGADNGNWPMVRKGAWTALEAKTKGFVVNRIPTTAQVNAIATPVEGMMVYDEEADCLKIYTTTDNGTSFSWQCFNTQTCPD</sequence>
<evidence type="ECO:0000259" key="3">
    <source>
        <dbReference type="Pfam" id="PF25564"/>
    </source>
</evidence>
<dbReference type="CDD" id="cd01951">
    <property type="entry name" value="lectin_L-type"/>
    <property type="match status" value="1"/>
</dbReference>
<evidence type="ECO:0000256" key="1">
    <source>
        <dbReference type="SAM" id="MobiDB-lite"/>
    </source>
</evidence>
<feature type="chain" id="PRO_5030815178" description="DUF7933 domain-containing protein" evidence="2">
    <location>
        <begin position="30"/>
        <end position="1270"/>
    </location>
</feature>
<feature type="region of interest" description="Disordered" evidence="1">
    <location>
        <begin position="497"/>
        <end position="516"/>
    </location>
</feature>
<evidence type="ECO:0000313" key="4">
    <source>
        <dbReference type="EMBL" id="NML71318.1"/>
    </source>
</evidence>
<dbReference type="Proteomes" id="UP000544054">
    <property type="component" value="Unassembled WGS sequence"/>
</dbReference>
<dbReference type="GO" id="GO:0005975">
    <property type="term" value="P:carbohydrate metabolic process"/>
    <property type="evidence" value="ECO:0007669"/>
    <property type="project" value="UniProtKB-ARBA"/>
</dbReference>
<feature type="signal peptide" evidence="2">
    <location>
        <begin position="1"/>
        <end position="29"/>
    </location>
</feature>
<reference evidence="4 5" key="1">
    <citation type="submission" date="2020-04" db="EMBL/GenBank/DDBJ databases">
        <title>Chryseobacterium sp. RP-3-3 sp. nov., isolated from Jeju soil.</title>
        <authorList>
            <person name="Dahal R.H."/>
        </authorList>
    </citation>
    <scope>NUCLEOTIDE SEQUENCE [LARGE SCALE GENOMIC DNA]</scope>
    <source>
        <strain evidence="4 5">RP-3-3</strain>
    </source>
</reference>
<dbReference type="Pfam" id="PF18483">
    <property type="entry name" value="Lectin_L-type_dom"/>
    <property type="match status" value="1"/>
</dbReference>
<feature type="domain" description="DUF7933" evidence="3">
    <location>
        <begin position="358"/>
        <end position="461"/>
    </location>
</feature>
<evidence type="ECO:0000256" key="2">
    <source>
        <dbReference type="SAM" id="SignalP"/>
    </source>
</evidence>
<dbReference type="InterPro" id="IPR057693">
    <property type="entry name" value="DUF7933"/>
</dbReference>
<feature type="compositionally biased region" description="Acidic residues" evidence="1">
    <location>
        <begin position="498"/>
        <end position="516"/>
    </location>
</feature>
<gene>
    <name evidence="4" type="ORF">HHL23_16125</name>
</gene>
<organism evidence="4 5">
    <name type="scientific">Chryseobacterium antibioticum</name>
    <dbReference type="NCBI Taxonomy" id="2728847"/>
    <lineage>
        <taxon>Bacteria</taxon>
        <taxon>Pseudomonadati</taxon>
        <taxon>Bacteroidota</taxon>
        <taxon>Flavobacteriia</taxon>
        <taxon>Flavobacteriales</taxon>
        <taxon>Weeksellaceae</taxon>
        <taxon>Chryseobacterium group</taxon>
        <taxon>Chryseobacterium</taxon>
    </lineage>
</organism>
<dbReference type="SUPFAM" id="SSF103647">
    <property type="entry name" value="TSP type-3 repeat"/>
    <property type="match status" value="2"/>
</dbReference>
<protein>
    <recommendedName>
        <fullName evidence="3">DUF7933 domain-containing protein</fullName>
    </recommendedName>
</protein>
<keyword evidence="5" id="KW-1185">Reference proteome</keyword>
<dbReference type="SUPFAM" id="SSF49899">
    <property type="entry name" value="Concanavalin A-like lectins/glucanases"/>
    <property type="match status" value="1"/>
</dbReference>
<name>A0A7Y0APW6_9FLAO</name>
<accession>A0A7Y0APW6</accession>
<comment type="caution">
    <text evidence="4">The sequence shown here is derived from an EMBL/GenBank/DDBJ whole genome shotgun (WGS) entry which is preliminary data.</text>
</comment>
<proteinExistence type="predicted"/>
<dbReference type="InterPro" id="IPR056573">
    <property type="entry name" value="Lectin_L-type_dom"/>
</dbReference>
<keyword evidence="2" id="KW-0732">Signal</keyword>
<dbReference type="Gene3D" id="4.10.1080.10">
    <property type="entry name" value="TSP type-3 repeat"/>
    <property type="match status" value="2"/>
</dbReference>
<dbReference type="EMBL" id="JABBGI010000021">
    <property type="protein sequence ID" value="NML71318.1"/>
    <property type="molecule type" value="Genomic_DNA"/>
</dbReference>
<evidence type="ECO:0000313" key="5">
    <source>
        <dbReference type="Proteomes" id="UP000544054"/>
    </source>
</evidence>
<dbReference type="Gene3D" id="2.60.120.200">
    <property type="match status" value="1"/>
</dbReference>
<dbReference type="InterPro" id="IPR028974">
    <property type="entry name" value="TSP_type-3_rpt"/>
</dbReference>
<dbReference type="InterPro" id="IPR013320">
    <property type="entry name" value="ConA-like_dom_sf"/>
</dbReference>
<dbReference type="Pfam" id="PF25564">
    <property type="entry name" value="DUF7933"/>
    <property type="match status" value="1"/>
</dbReference>
<dbReference type="RefSeq" id="WP_169235817.1">
    <property type="nucleotide sequence ID" value="NZ_JABBGI010000021.1"/>
</dbReference>
<dbReference type="GO" id="GO:0004553">
    <property type="term" value="F:hydrolase activity, hydrolyzing O-glycosyl compounds"/>
    <property type="evidence" value="ECO:0007669"/>
    <property type="project" value="UniProtKB-ARBA"/>
</dbReference>
<dbReference type="AlphaFoldDB" id="A0A7Y0APW6"/>
<dbReference type="GO" id="GO:0005509">
    <property type="term" value="F:calcium ion binding"/>
    <property type="evidence" value="ECO:0007669"/>
    <property type="project" value="InterPro"/>
</dbReference>